<dbReference type="EMBL" id="JABTCF010000002">
    <property type="protein sequence ID" value="MBD0777052.1"/>
    <property type="molecule type" value="Genomic_DNA"/>
</dbReference>
<dbReference type="Proteomes" id="UP001166021">
    <property type="component" value="Unassembled WGS sequence"/>
</dbReference>
<accession>A0ABR7UXV3</accession>
<proteinExistence type="predicted"/>
<sequence>MRKLIFLTTVLLCFGWVKGQQTEFPIEKGSIFILGTPSSGLEFKYIHFPKRNFIIKRGGIADYKGIIGKKVEVSQVVSSQNGETEIILKPLDGQRFFKVFPKVKADYEKALGRGELIPI</sequence>
<keyword evidence="2" id="KW-1185">Reference proteome</keyword>
<evidence type="ECO:0000313" key="1">
    <source>
        <dbReference type="EMBL" id="MBD0777052.1"/>
    </source>
</evidence>
<name>A0ABR7UXV3_9FLAO</name>
<evidence type="ECO:0000313" key="2">
    <source>
        <dbReference type="Proteomes" id="UP001166021"/>
    </source>
</evidence>
<gene>
    <name evidence="1" type="ORF">HPE56_04530</name>
</gene>
<organism evidence="1 2">
    <name type="scientific">Maribacter aquimaris</name>
    <dbReference type="NCBI Taxonomy" id="2737171"/>
    <lineage>
        <taxon>Bacteria</taxon>
        <taxon>Pseudomonadati</taxon>
        <taxon>Bacteroidota</taxon>
        <taxon>Flavobacteriia</taxon>
        <taxon>Flavobacteriales</taxon>
        <taxon>Flavobacteriaceae</taxon>
        <taxon>Maribacter</taxon>
    </lineage>
</organism>
<comment type="caution">
    <text evidence="1">The sequence shown here is derived from an EMBL/GenBank/DDBJ whole genome shotgun (WGS) entry which is preliminary data.</text>
</comment>
<reference evidence="1" key="1">
    <citation type="submission" date="2020-05" db="EMBL/GenBank/DDBJ databases">
        <title>The draft genome sequence of Maribacter sp. ANRC-HE7.</title>
        <authorList>
            <person name="Mu L."/>
        </authorList>
    </citation>
    <scope>NUCLEOTIDE SEQUENCE</scope>
    <source>
        <strain evidence="1">ANRC-HE7</strain>
    </source>
</reference>
<protein>
    <submittedName>
        <fullName evidence="1">Uncharacterized protein</fullName>
    </submittedName>
</protein>
<dbReference type="RefSeq" id="WP_188242590.1">
    <property type="nucleotide sequence ID" value="NZ_JABTCF010000002.1"/>
</dbReference>